<dbReference type="InterPro" id="IPR011009">
    <property type="entry name" value="Kinase-like_dom_sf"/>
</dbReference>
<dbReference type="Gene3D" id="1.10.510.10">
    <property type="entry name" value="Transferase(Phosphotransferase) domain 1"/>
    <property type="match status" value="1"/>
</dbReference>
<evidence type="ECO:0000313" key="3">
    <source>
        <dbReference type="Proteomes" id="UP001215151"/>
    </source>
</evidence>
<dbReference type="AlphaFoldDB" id="A0AAD7TQB8"/>
<evidence type="ECO:0000259" key="1">
    <source>
        <dbReference type="PROSITE" id="PS50011"/>
    </source>
</evidence>
<dbReference type="GO" id="GO:0004672">
    <property type="term" value="F:protein kinase activity"/>
    <property type="evidence" value="ECO:0007669"/>
    <property type="project" value="InterPro"/>
</dbReference>
<dbReference type="InterPro" id="IPR000719">
    <property type="entry name" value="Prot_kinase_dom"/>
</dbReference>
<keyword evidence="3" id="KW-1185">Reference proteome</keyword>
<dbReference type="GO" id="GO:0005524">
    <property type="term" value="F:ATP binding"/>
    <property type="evidence" value="ECO:0007669"/>
    <property type="project" value="InterPro"/>
</dbReference>
<feature type="domain" description="Protein kinase" evidence="1">
    <location>
        <begin position="39"/>
        <end position="238"/>
    </location>
</feature>
<comment type="caution">
    <text evidence="2">The sequence shown here is derived from an EMBL/GenBank/DDBJ whole genome shotgun (WGS) entry which is preliminary data.</text>
</comment>
<reference evidence="2" key="1">
    <citation type="submission" date="2022-11" db="EMBL/GenBank/DDBJ databases">
        <title>Genome Sequence of Cubamyces cubensis.</title>
        <authorList>
            <person name="Buettner E."/>
        </authorList>
    </citation>
    <scope>NUCLEOTIDE SEQUENCE</scope>
    <source>
        <strain evidence="2">MPL-01</strain>
    </source>
</reference>
<sequence>MTDISLDDSGPPWYDKDENGRIDVLAIPKRLRTHPEIQRRGIVLAEPPKPGSVYSTSTLHDPQYAVKILRSETEERKIYEMLLVDIRNSHNHTLPAELTETGYPLLIMPRLWNYRTLHRGNEWSLYETLGYLLQVVEGVEYLHRLHIAHLDLCTGNILVSGPEDEPYHEGIVAYKIFIIDFDSAQRFKLGPGVQPAIQLPPSQTRPPNGLKHFDPYSWDVYCTGHVLNHIMLVSVHGL</sequence>
<evidence type="ECO:0000313" key="2">
    <source>
        <dbReference type="EMBL" id="KAJ8472633.1"/>
    </source>
</evidence>
<protein>
    <recommendedName>
        <fullName evidence="1">Protein kinase domain-containing protein</fullName>
    </recommendedName>
</protein>
<gene>
    <name evidence="2" type="ORF">ONZ51_g8397</name>
</gene>
<dbReference type="Pfam" id="PF00069">
    <property type="entry name" value="Pkinase"/>
    <property type="match status" value="1"/>
</dbReference>
<dbReference type="SUPFAM" id="SSF56112">
    <property type="entry name" value="Protein kinase-like (PK-like)"/>
    <property type="match status" value="1"/>
</dbReference>
<dbReference type="EMBL" id="JAPEVG010000252">
    <property type="protein sequence ID" value="KAJ8472633.1"/>
    <property type="molecule type" value="Genomic_DNA"/>
</dbReference>
<dbReference type="PROSITE" id="PS50011">
    <property type="entry name" value="PROTEIN_KINASE_DOM"/>
    <property type="match status" value="1"/>
</dbReference>
<name>A0AAD7TQB8_9APHY</name>
<proteinExistence type="predicted"/>
<accession>A0AAD7TQB8</accession>
<organism evidence="2 3">
    <name type="scientific">Trametes cubensis</name>
    <dbReference type="NCBI Taxonomy" id="1111947"/>
    <lineage>
        <taxon>Eukaryota</taxon>
        <taxon>Fungi</taxon>
        <taxon>Dikarya</taxon>
        <taxon>Basidiomycota</taxon>
        <taxon>Agaricomycotina</taxon>
        <taxon>Agaricomycetes</taxon>
        <taxon>Polyporales</taxon>
        <taxon>Polyporaceae</taxon>
        <taxon>Trametes</taxon>
    </lineage>
</organism>
<dbReference type="Proteomes" id="UP001215151">
    <property type="component" value="Unassembled WGS sequence"/>
</dbReference>